<gene>
    <name evidence="2" type="ORF">CFP56_011273</name>
</gene>
<proteinExistence type="predicted"/>
<sequence length="202" mass="23494">MYSSIEYWATQTLATNTHRPRSFNLTIAHMYSICLIPNLFSYAILQSLTHYFQTQESSPSNALLFMCNSLFPYSPLLGSMRDGWCIRDFMQTSLWSRAISKIGIFTYSAIISHILNWRLWCFRYVHAVSQLLICTTTYHMDLRQQQGLQRFIVAVTLFFCHGVLVYAFRSKKEIADMDPLLCLSIVIFQALKARERIFVGDN</sequence>
<reference evidence="2" key="2">
    <citation type="journal article" date="2018" name="Sci. Data">
        <title>The draft genome sequence of cork oak.</title>
        <authorList>
            <person name="Ramos A.M."/>
            <person name="Usie A."/>
            <person name="Barbosa P."/>
            <person name="Barros P.M."/>
            <person name="Capote T."/>
            <person name="Chaves I."/>
            <person name="Simoes F."/>
            <person name="Abreu I."/>
            <person name="Carrasquinho I."/>
            <person name="Faro C."/>
            <person name="Guimaraes J.B."/>
            <person name="Mendonca D."/>
            <person name="Nobrega F."/>
            <person name="Rodrigues L."/>
            <person name="Saibo N.J.M."/>
            <person name="Varela M.C."/>
            <person name="Egas C."/>
            <person name="Matos J."/>
            <person name="Miguel C.M."/>
            <person name="Oliveira M.M."/>
            <person name="Ricardo C.P."/>
            <person name="Goncalves S."/>
        </authorList>
    </citation>
    <scope>NUCLEOTIDE SEQUENCE [LARGE SCALE GENOMIC DNA]</scope>
    <source>
        <strain evidence="2">HL8</strain>
    </source>
</reference>
<feature type="transmembrane region" description="Helical" evidence="1">
    <location>
        <begin position="60"/>
        <end position="77"/>
    </location>
</feature>
<organism evidence="2">
    <name type="scientific">Quercus suber</name>
    <name type="common">Cork oak</name>
    <dbReference type="NCBI Taxonomy" id="58331"/>
    <lineage>
        <taxon>Eukaryota</taxon>
        <taxon>Viridiplantae</taxon>
        <taxon>Streptophyta</taxon>
        <taxon>Embryophyta</taxon>
        <taxon>Tracheophyta</taxon>
        <taxon>Spermatophyta</taxon>
        <taxon>Magnoliopsida</taxon>
        <taxon>eudicotyledons</taxon>
        <taxon>Gunneridae</taxon>
        <taxon>Pentapetalae</taxon>
        <taxon>rosids</taxon>
        <taxon>fabids</taxon>
        <taxon>Fagales</taxon>
        <taxon>Fagaceae</taxon>
        <taxon>Quercus</taxon>
    </lineage>
</organism>
<dbReference type="EMBL" id="PKMF04000002">
    <property type="protein sequence ID" value="KAK7861460.1"/>
    <property type="molecule type" value="Genomic_DNA"/>
</dbReference>
<keyword evidence="1" id="KW-0812">Transmembrane</keyword>
<keyword evidence="1" id="KW-0472">Membrane</keyword>
<comment type="caution">
    <text evidence="2">The sequence shown here is derived from an EMBL/GenBank/DDBJ whole genome shotgun (WGS) entry which is preliminary data.</text>
</comment>
<evidence type="ECO:0000313" key="2">
    <source>
        <dbReference type="EMBL" id="KAK7861460.1"/>
    </source>
</evidence>
<dbReference type="AlphaFoldDB" id="A0AAW0MCN1"/>
<feature type="transmembrane region" description="Helical" evidence="1">
    <location>
        <begin position="28"/>
        <end position="48"/>
    </location>
</feature>
<evidence type="ECO:0000256" key="1">
    <source>
        <dbReference type="SAM" id="Phobius"/>
    </source>
</evidence>
<name>A0AAW0MCN1_QUESU</name>
<reference evidence="2" key="3">
    <citation type="submission" date="2023-07" db="EMBL/GenBank/DDBJ databases">
        <title>An improved reference 1 genome and first organelle genomes of Quercus suber.</title>
        <authorList>
            <consortium name="Genosuber Consortium"/>
            <person name="Usie A."/>
            <person name="Serra O."/>
            <person name="Barros P."/>
        </authorList>
    </citation>
    <scope>NUCLEOTIDE SEQUENCE</scope>
    <source>
        <strain evidence="2">HL8</strain>
        <tissue evidence="2">Leaves</tissue>
    </source>
</reference>
<accession>A0AAW0MCN1</accession>
<feature type="transmembrane region" description="Helical" evidence="1">
    <location>
        <begin position="148"/>
        <end position="168"/>
    </location>
</feature>
<feature type="transmembrane region" description="Helical" evidence="1">
    <location>
        <begin position="98"/>
        <end position="115"/>
    </location>
</feature>
<protein>
    <recommendedName>
        <fullName evidence="3">GPI mannosyltransferase 2</fullName>
    </recommendedName>
</protein>
<reference evidence="2" key="1">
    <citation type="submission" date="2017-12" db="EMBL/GenBank/DDBJ databases">
        <authorList>
            <person name="Barbosa P."/>
            <person name="Usie A."/>
            <person name="Ramos A.M."/>
        </authorList>
    </citation>
    <scope>NUCLEOTIDE SEQUENCE</scope>
    <source>
        <strain evidence="2">HL8</strain>
        <tissue evidence="2">Leaves</tissue>
    </source>
</reference>
<keyword evidence="1" id="KW-1133">Transmembrane helix</keyword>
<evidence type="ECO:0008006" key="3">
    <source>
        <dbReference type="Google" id="ProtNLM"/>
    </source>
</evidence>